<dbReference type="InterPro" id="IPR020843">
    <property type="entry name" value="ER"/>
</dbReference>
<evidence type="ECO:0000313" key="3">
    <source>
        <dbReference type="RefSeq" id="XP_026290759.1"/>
    </source>
</evidence>
<dbReference type="AlphaFoldDB" id="A0A6J1TB15"/>
<dbReference type="Pfam" id="PF08240">
    <property type="entry name" value="ADH_N"/>
    <property type="match status" value="1"/>
</dbReference>
<sequence>MAVPLSKQVCSILRKTVIGSEVPSRLGSLGGLLYGNIRSASTFKAAVLKEFHKPLEIETITAPKKIKKDEIRVKVVNCAVNASDIMICDGEHELSPKLPFTPGFEIAGEILESGSDAAAEGFNVGDRIVGLNKDKHGGFAEQCVISMKDAWLAPSSVSYKKCVSLADSYATALIGLARRAHLKEGDSVLITAAAGGLGLAAVDIASHVYRAKVVGVCSTSDKSSLVREKGAWAALVFNPHDLEVTVKDVSKGKGMKVVFDAVGGDVFTASLKTVAHEGTVIVAGFASRQVPQLLLSELLQGSYSILGVSLSYYRLNDPEVYRDTVQDVLDMCEQGLISPHISQDFDLDKVNEAMEYMRARKSSGKVIINICDS</sequence>
<organism evidence="2 3">
    <name type="scientific">Frankliniella occidentalis</name>
    <name type="common">Western flower thrips</name>
    <name type="synonym">Euthrips occidentalis</name>
    <dbReference type="NCBI Taxonomy" id="133901"/>
    <lineage>
        <taxon>Eukaryota</taxon>
        <taxon>Metazoa</taxon>
        <taxon>Ecdysozoa</taxon>
        <taxon>Arthropoda</taxon>
        <taxon>Hexapoda</taxon>
        <taxon>Insecta</taxon>
        <taxon>Pterygota</taxon>
        <taxon>Neoptera</taxon>
        <taxon>Paraneoptera</taxon>
        <taxon>Thysanoptera</taxon>
        <taxon>Terebrantia</taxon>
        <taxon>Thripoidea</taxon>
        <taxon>Thripidae</taxon>
        <taxon>Frankliniella</taxon>
    </lineage>
</organism>
<dbReference type="Gene3D" id="3.90.180.10">
    <property type="entry name" value="Medium-chain alcohol dehydrogenases, catalytic domain"/>
    <property type="match status" value="1"/>
</dbReference>
<dbReference type="InterPro" id="IPR036291">
    <property type="entry name" value="NAD(P)-bd_dom_sf"/>
</dbReference>
<dbReference type="GO" id="GO:0016491">
    <property type="term" value="F:oxidoreductase activity"/>
    <property type="evidence" value="ECO:0007669"/>
    <property type="project" value="InterPro"/>
</dbReference>
<protein>
    <submittedName>
        <fullName evidence="3">Quinone oxidoreductase-like protein 2 homolog</fullName>
    </submittedName>
</protein>
<dbReference type="PANTHER" id="PTHR43677">
    <property type="entry name" value="SHORT-CHAIN DEHYDROGENASE/REDUCTASE"/>
    <property type="match status" value="1"/>
</dbReference>
<dbReference type="Gene3D" id="3.40.50.720">
    <property type="entry name" value="NAD(P)-binding Rossmann-like Domain"/>
    <property type="match status" value="1"/>
</dbReference>
<gene>
    <name evidence="3" type="primary">LOC113215358</name>
</gene>
<dbReference type="OrthoDB" id="3509362at2759"/>
<dbReference type="Proteomes" id="UP000504606">
    <property type="component" value="Unplaced"/>
</dbReference>
<dbReference type="PANTHER" id="PTHR43677:SF4">
    <property type="entry name" value="QUINONE OXIDOREDUCTASE-LIKE PROTEIN 2"/>
    <property type="match status" value="1"/>
</dbReference>
<dbReference type="InterPro" id="IPR013154">
    <property type="entry name" value="ADH-like_N"/>
</dbReference>
<evidence type="ECO:0000259" key="1">
    <source>
        <dbReference type="SMART" id="SM00829"/>
    </source>
</evidence>
<dbReference type="GO" id="GO:0005739">
    <property type="term" value="C:mitochondrion"/>
    <property type="evidence" value="ECO:0007669"/>
    <property type="project" value="TreeGrafter"/>
</dbReference>
<dbReference type="SMART" id="SM00829">
    <property type="entry name" value="PKS_ER"/>
    <property type="match status" value="1"/>
</dbReference>
<dbReference type="RefSeq" id="XP_026290759.1">
    <property type="nucleotide sequence ID" value="XM_026434974.2"/>
</dbReference>
<dbReference type="SUPFAM" id="SSF51735">
    <property type="entry name" value="NAD(P)-binding Rossmann-fold domains"/>
    <property type="match status" value="1"/>
</dbReference>
<reference evidence="3" key="1">
    <citation type="submission" date="2025-08" db="UniProtKB">
        <authorList>
            <consortium name="RefSeq"/>
        </authorList>
    </citation>
    <scope>IDENTIFICATION</scope>
    <source>
        <tissue evidence="3">Whole organism</tissue>
    </source>
</reference>
<accession>A0A6J1TB15</accession>
<name>A0A6J1TB15_FRAOC</name>
<dbReference type="SUPFAM" id="SSF50129">
    <property type="entry name" value="GroES-like"/>
    <property type="match status" value="1"/>
</dbReference>
<proteinExistence type="predicted"/>
<dbReference type="GeneID" id="113215358"/>
<dbReference type="InterPro" id="IPR011032">
    <property type="entry name" value="GroES-like_sf"/>
</dbReference>
<dbReference type="InterPro" id="IPR013149">
    <property type="entry name" value="ADH-like_C"/>
</dbReference>
<dbReference type="Pfam" id="PF00107">
    <property type="entry name" value="ADH_zinc_N"/>
    <property type="match status" value="1"/>
</dbReference>
<evidence type="ECO:0000313" key="2">
    <source>
        <dbReference type="Proteomes" id="UP000504606"/>
    </source>
</evidence>
<dbReference type="InterPro" id="IPR051397">
    <property type="entry name" value="Zn-ADH-like_protein"/>
</dbReference>
<feature type="domain" description="Enoyl reductase (ER)" evidence="1">
    <location>
        <begin position="46"/>
        <end position="368"/>
    </location>
</feature>
<dbReference type="KEGG" id="foc:113215358"/>
<keyword evidence="2" id="KW-1185">Reference proteome</keyword>